<dbReference type="EMBL" id="BGZK01001407">
    <property type="protein sequence ID" value="GBP79272.1"/>
    <property type="molecule type" value="Genomic_DNA"/>
</dbReference>
<protein>
    <submittedName>
        <fullName evidence="1">Uncharacterized protein</fullName>
    </submittedName>
</protein>
<gene>
    <name evidence="1" type="ORF">EVAR_98774_1</name>
</gene>
<keyword evidence="2" id="KW-1185">Reference proteome</keyword>
<organism evidence="1 2">
    <name type="scientific">Eumeta variegata</name>
    <name type="common">Bagworm moth</name>
    <name type="synonym">Eumeta japonica</name>
    <dbReference type="NCBI Taxonomy" id="151549"/>
    <lineage>
        <taxon>Eukaryota</taxon>
        <taxon>Metazoa</taxon>
        <taxon>Ecdysozoa</taxon>
        <taxon>Arthropoda</taxon>
        <taxon>Hexapoda</taxon>
        <taxon>Insecta</taxon>
        <taxon>Pterygota</taxon>
        <taxon>Neoptera</taxon>
        <taxon>Endopterygota</taxon>
        <taxon>Lepidoptera</taxon>
        <taxon>Glossata</taxon>
        <taxon>Ditrysia</taxon>
        <taxon>Tineoidea</taxon>
        <taxon>Psychidae</taxon>
        <taxon>Oiketicinae</taxon>
        <taxon>Eumeta</taxon>
    </lineage>
</organism>
<evidence type="ECO:0000313" key="1">
    <source>
        <dbReference type="EMBL" id="GBP79272.1"/>
    </source>
</evidence>
<comment type="caution">
    <text evidence="1">The sequence shown here is derived from an EMBL/GenBank/DDBJ whole genome shotgun (WGS) entry which is preliminary data.</text>
</comment>
<proteinExistence type="predicted"/>
<accession>A0A4C1YWH2</accession>
<reference evidence="1 2" key="1">
    <citation type="journal article" date="2019" name="Commun. Biol.">
        <title>The bagworm genome reveals a unique fibroin gene that provides high tensile strength.</title>
        <authorList>
            <person name="Kono N."/>
            <person name="Nakamura H."/>
            <person name="Ohtoshi R."/>
            <person name="Tomita M."/>
            <person name="Numata K."/>
            <person name="Arakawa K."/>
        </authorList>
    </citation>
    <scope>NUCLEOTIDE SEQUENCE [LARGE SCALE GENOMIC DNA]</scope>
</reference>
<sequence length="180" mass="19936">MHLDPQPGSVLVWKSGRIVGPYLDIPLDSFPKSYNLYREIHRWGHAMDISPAMDMSITCLHITRSIGMNVLYPLAPVQCVLELRVSLKIPVNPLRHCSPCSDTLAEGGRKAISWKGTGESYFAKCNNEIVLVRSQLLDISCLIRKFSVSHLGSSVNEQRAICPIKPIVDDAARGIDVAVK</sequence>
<evidence type="ECO:0000313" key="2">
    <source>
        <dbReference type="Proteomes" id="UP000299102"/>
    </source>
</evidence>
<dbReference type="Proteomes" id="UP000299102">
    <property type="component" value="Unassembled WGS sequence"/>
</dbReference>
<dbReference type="AlphaFoldDB" id="A0A4C1YWH2"/>
<name>A0A4C1YWH2_EUMVA</name>